<organism evidence="5 6">
    <name type="scientific">Flavobacterium ardleyense</name>
    <dbReference type="NCBI Taxonomy" id="2038737"/>
    <lineage>
        <taxon>Bacteria</taxon>
        <taxon>Pseudomonadati</taxon>
        <taxon>Bacteroidota</taxon>
        <taxon>Flavobacteriia</taxon>
        <taxon>Flavobacteriales</taxon>
        <taxon>Flavobacteriaceae</taxon>
        <taxon>Flavobacterium</taxon>
    </lineage>
</organism>
<dbReference type="Pfam" id="PF13525">
    <property type="entry name" value="YfiO"/>
    <property type="match status" value="1"/>
</dbReference>
<dbReference type="EMBL" id="JBHUOL010000018">
    <property type="protein sequence ID" value="MFD2909354.1"/>
    <property type="molecule type" value="Genomic_DNA"/>
</dbReference>
<evidence type="ECO:0000256" key="2">
    <source>
        <dbReference type="ARBA" id="ARBA00023136"/>
    </source>
</evidence>
<evidence type="ECO:0000313" key="5">
    <source>
        <dbReference type="EMBL" id="MFD2909354.1"/>
    </source>
</evidence>
<dbReference type="SUPFAM" id="SSF48452">
    <property type="entry name" value="TPR-like"/>
    <property type="match status" value="1"/>
</dbReference>
<dbReference type="Proteomes" id="UP001597549">
    <property type="component" value="Unassembled WGS sequence"/>
</dbReference>
<evidence type="ECO:0000313" key="6">
    <source>
        <dbReference type="Proteomes" id="UP001597549"/>
    </source>
</evidence>
<keyword evidence="1" id="KW-0732">Signal</keyword>
<evidence type="ECO:0000256" key="3">
    <source>
        <dbReference type="ARBA" id="ARBA00023237"/>
    </source>
</evidence>
<dbReference type="InterPro" id="IPR017689">
    <property type="entry name" value="BamD"/>
</dbReference>
<protein>
    <submittedName>
        <fullName evidence="5">Outer membrane protein assembly factor BamD</fullName>
    </submittedName>
</protein>
<dbReference type="Gene3D" id="1.25.40.10">
    <property type="entry name" value="Tetratricopeptide repeat domain"/>
    <property type="match status" value="1"/>
</dbReference>
<name>A0ABW5Z952_9FLAO</name>
<accession>A0ABW5Z952</accession>
<keyword evidence="3" id="KW-0998">Cell outer membrane</keyword>
<gene>
    <name evidence="5" type="ORF">ACFSX9_11510</name>
</gene>
<keyword evidence="6" id="KW-1185">Reference proteome</keyword>
<reference evidence="6" key="1">
    <citation type="journal article" date="2019" name="Int. J. Syst. Evol. Microbiol.">
        <title>The Global Catalogue of Microorganisms (GCM) 10K type strain sequencing project: providing services to taxonomists for standard genome sequencing and annotation.</title>
        <authorList>
            <consortium name="The Broad Institute Genomics Platform"/>
            <consortium name="The Broad Institute Genome Sequencing Center for Infectious Disease"/>
            <person name="Wu L."/>
            <person name="Ma J."/>
        </authorList>
    </citation>
    <scope>NUCLEOTIDE SEQUENCE [LARGE SCALE GENOMIC DNA]</scope>
    <source>
        <strain evidence="6">KCTC 52644</strain>
    </source>
</reference>
<dbReference type="NCBIfam" id="TIGR03302">
    <property type="entry name" value="OM_YfiO"/>
    <property type="match status" value="1"/>
</dbReference>
<dbReference type="InterPro" id="IPR039565">
    <property type="entry name" value="BamD-like"/>
</dbReference>
<dbReference type="PROSITE" id="PS51257">
    <property type="entry name" value="PROKAR_LIPOPROTEIN"/>
    <property type="match status" value="1"/>
</dbReference>
<sequence length="264" mass="30775">MNKIFSVLLISVLFVSCSQYQKALKSEDIAVKTEVANKMYDAGKYTKAIRLYEQIAPAYKGKPSAERMFFFYANSLYKSKQYYLAGYQFENFAATYPKSEKRQEAAFLGAECFYRLSPVYSLDQTDTEKALDKLQRFIDTYPESQYLEQANSYVKELREKQEKKAFEIAKQYNTISDFKGALKALENFISDYPGTPFKEEALYYRFDSAYKLAMNSVESKKQERLAYAKTTHMNLVKFNDGTEYKEKADKMLADIEKELQQFSK</sequence>
<feature type="domain" description="Outer membrane lipoprotein BamD-like" evidence="4">
    <location>
        <begin position="36"/>
        <end position="173"/>
    </location>
</feature>
<dbReference type="RefSeq" id="WP_379807785.1">
    <property type="nucleotide sequence ID" value="NZ_JBHUOL010000018.1"/>
</dbReference>
<dbReference type="InterPro" id="IPR011990">
    <property type="entry name" value="TPR-like_helical_dom_sf"/>
</dbReference>
<evidence type="ECO:0000256" key="1">
    <source>
        <dbReference type="ARBA" id="ARBA00022729"/>
    </source>
</evidence>
<comment type="caution">
    <text evidence="5">The sequence shown here is derived from an EMBL/GenBank/DDBJ whole genome shotgun (WGS) entry which is preliminary data.</text>
</comment>
<evidence type="ECO:0000259" key="4">
    <source>
        <dbReference type="Pfam" id="PF13525"/>
    </source>
</evidence>
<keyword evidence="2" id="KW-0472">Membrane</keyword>
<proteinExistence type="predicted"/>